<organism evidence="2 3">
    <name type="scientific">Ambispora leptoticha</name>
    <dbReference type="NCBI Taxonomy" id="144679"/>
    <lineage>
        <taxon>Eukaryota</taxon>
        <taxon>Fungi</taxon>
        <taxon>Fungi incertae sedis</taxon>
        <taxon>Mucoromycota</taxon>
        <taxon>Glomeromycotina</taxon>
        <taxon>Glomeromycetes</taxon>
        <taxon>Archaeosporales</taxon>
        <taxon>Ambisporaceae</taxon>
        <taxon>Ambispora</taxon>
    </lineage>
</organism>
<name>A0A9N9FIW5_9GLOM</name>
<feature type="compositionally biased region" description="Basic and acidic residues" evidence="1">
    <location>
        <begin position="10"/>
        <end position="31"/>
    </location>
</feature>
<dbReference type="AlphaFoldDB" id="A0A9N9FIW5"/>
<evidence type="ECO:0000256" key="1">
    <source>
        <dbReference type="SAM" id="MobiDB-lite"/>
    </source>
</evidence>
<evidence type="ECO:0000313" key="3">
    <source>
        <dbReference type="Proteomes" id="UP000789508"/>
    </source>
</evidence>
<protein>
    <submittedName>
        <fullName evidence="2">7096_t:CDS:1</fullName>
    </submittedName>
</protein>
<dbReference type="Proteomes" id="UP000789508">
    <property type="component" value="Unassembled WGS sequence"/>
</dbReference>
<proteinExistence type="predicted"/>
<gene>
    <name evidence="2" type="ORF">ALEPTO_LOCUS5336</name>
</gene>
<sequence length="133" mass="14724">MTENNSKSNGDNRNDNTNKKDNEEFKAELTDKGSSAMGNVGAFAKTATTLRQQEQHRKSLNDGSIESVVPEMAELTMLPGRHQHGKEEQNLFTNFMGKMTDTIKHGISIIVGESQGVKEAAKRVPNTNKTEKF</sequence>
<feature type="region of interest" description="Disordered" evidence="1">
    <location>
        <begin position="1"/>
        <end position="39"/>
    </location>
</feature>
<accession>A0A9N9FIW5</accession>
<comment type="caution">
    <text evidence="2">The sequence shown here is derived from an EMBL/GenBank/DDBJ whole genome shotgun (WGS) entry which is preliminary data.</text>
</comment>
<reference evidence="2" key="1">
    <citation type="submission" date="2021-06" db="EMBL/GenBank/DDBJ databases">
        <authorList>
            <person name="Kallberg Y."/>
            <person name="Tangrot J."/>
            <person name="Rosling A."/>
        </authorList>
    </citation>
    <scope>NUCLEOTIDE SEQUENCE</scope>
    <source>
        <strain evidence="2">FL130A</strain>
    </source>
</reference>
<dbReference type="EMBL" id="CAJVPS010001473">
    <property type="protein sequence ID" value="CAG8539453.1"/>
    <property type="molecule type" value="Genomic_DNA"/>
</dbReference>
<keyword evidence="3" id="KW-1185">Reference proteome</keyword>
<evidence type="ECO:0000313" key="2">
    <source>
        <dbReference type="EMBL" id="CAG8539453.1"/>
    </source>
</evidence>